<proteinExistence type="inferred from homology"/>
<evidence type="ECO:0000256" key="3">
    <source>
        <dbReference type="ARBA" id="ARBA00022448"/>
    </source>
</evidence>
<dbReference type="PANTHER" id="PTHR30614">
    <property type="entry name" value="MEMBRANE COMPONENT OF AMINO ACID ABC TRANSPORTER"/>
    <property type="match status" value="1"/>
</dbReference>
<feature type="transmembrane region" description="Helical" evidence="9">
    <location>
        <begin position="21"/>
        <end position="41"/>
    </location>
</feature>
<feature type="transmembrane region" description="Helical" evidence="9">
    <location>
        <begin position="61"/>
        <end position="80"/>
    </location>
</feature>
<dbReference type="NCBIfam" id="TIGR01726">
    <property type="entry name" value="HEQRo_perm_3TM"/>
    <property type="match status" value="1"/>
</dbReference>
<dbReference type="InterPro" id="IPR043429">
    <property type="entry name" value="ArtM/GltK/GlnP/TcyL/YhdX-like"/>
</dbReference>
<dbReference type="PROSITE" id="PS50928">
    <property type="entry name" value="ABC_TM1"/>
    <property type="match status" value="1"/>
</dbReference>
<dbReference type="GO" id="GO:0022857">
    <property type="term" value="F:transmembrane transporter activity"/>
    <property type="evidence" value="ECO:0007669"/>
    <property type="project" value="InterPro"/>
</dbReference>
<dbReference type="InterPro" id="IPR000515">
    <property type="entry name" value="MetI-like"/>
</dbReference>
<evidence type="ECO:0000256" key="5">
    <source>
        <dbReference type="ARBA" id="ARBA00022519"/>
    </source>
</evidence>
<evidence type="ECO:0000259" key="10">
    <source>
        <dbReference type="PROSITE" id="PS50928"/>
    </source>
</evidence>
<dbReference type="SUPFAM" id="SSF161098">
    <property type="entry name" value="MetI-like"/>
    <property type="match status" value="1"/>
</dbReference>
<evidence type="ECO:0000256" key="9">
    <source>
        <dbReference type="RuleBase" id="RU363032"/>
    </source>
</evidence>
<organism evidence="11 12">
    <name type="scientific">Methylobrevis albus</name>
    <dbReference type="NCBI Taxonomy" id="2793297"/>
    <lineage>
        <taxon>Bacteria</taxon>
        <taxon>Pseudomonadati</taxon>
        <taxon>Pseudomonadota</taxon>
        <taxon>Alphaproteobacteria</taxon>
        <taxon>Hyphomicrobiales</taxon>
        <taxon>Pleomorphomonadaceae</taxon>
        <taxon>Methylobrevis</taxon>
    </lineage>
</organism>
<dbReference type="GO" id="GO:0043190">
    <property type="term" value="C:ATP-binding cassette (ABC) transporter complex"/>
    <property type="evidence" value="ECO:0007669"/>
    <property type="project" value="InterPro"/>
</dbReference>
<dbReference type="InterPro" id="IPR010065">
    <property type="entry name" value="AA_ABC_transptr_permease_3TM"/>
</dbReference>
<keyword evidence="5" id="KW-0997">Cell inner membrane</keyword>
<keyword evidence="6 9" id="KW-0812">Transmembrane</keyword>
<dbReference type="InterPro" id="IPR035906">
    <property type="entry name" value="MetI-like_sf"/>
</dbReference>
<evidence type="ECO:0000313" key="12">
    <source>
        <dbReference type="Proteomes" id="UP000631694"/>
    </source>
</evidence>
<dbReference type="Gene3D" id="1.10.3720.10">
    <property type="entry name" value="MetI-like"/>
    <property type="match status" value="1"/>
</dbReference>
<dbReference type="EMBL" id="JADZLT010000040">
    <property type="protein sequence ID" value="MBH0237031.1"/>
    <property type="molecule type" value="Genomic_DNA"/>
</dbReference>
<dbReference type="Pfam" id="PF00528">
    <property type="entry name" value="BPD_transp_1"/>
    <property type="match status" value="1"/>
</dbReference>
<feature type="transmembrane region" description="Helical" evidence="9">
    <location>
        <begin position="205"/>
        <end position="224"/>
    </location>
</feature>
<evidence type="ECO:0000256" key="4">
    <source>
        <dbReference type="ARBA" id="ARBA00022475"/>
    </source>
</evidence>
<dbReference type="CDD" id="cd06261">
    <property type="entry name" value="TM_PBP2"/>
    <property type="match status" value="1"/>
</dbReference>
<accession>A0A931I0J7</accession>
<evidence type="ECO:0000256" key="7">
    <source>
        <dbReference type="ARBA" id="ARBA00022989"/>
    </source>
</evidence>
<evidence type="ECO:0000256" key="2">
    <source>
        <dbReference type="ARBA" id="ARBA00010072"/>
    </source>
</evidence>
<keyword evidence="8 9" id="KW-0472">Membrane</keyword>
<feature type="domain" description="ABC transmembrane type-1" evidence="10">
    <location>
        <begin position="61"/>
        <end position="258"/>
    </location>
</feature>
<evidence type="ECO:0000256" key="6">
    <source>
        <dbReference type="ARBA" id="ARBA00022692"/>
    </source>
</evidence>
<evidence type="ECO:0000256" key="1">
    <source>
        <dbReference type="ARBA" id="ARBA00004429"/>
    </source>
</evidence>
<keyword evidence="3 9" id="KW-0813">Transport</keyword>
<evidence type="ECO:0000256" key="8">
    <source>
        <dbReference type="ARBA" id="ARBA00023136"/>
    </source>
</evidence>
<protein>
    <submittedName>
        <fullName evidence="11">ABC transporter permease</fullName>
    </submittedName>
</protein>
<dbReference type="AlphaFoldDB" id="A0A931I0J7"/>
<keyword evidence="4" id="KW-1003">Cell membrane</keyword>
<gene>
    <name evidence="11" type="ORF">I5731_04280</name>
</gene>
<dbReference type="RefSeq" id="WP_197310109.1">
    <property type="nucleotide sequence ID" value="NZ_JADZLT010000040.1"/>
</dbReference>
<comment type="subcellular location">
    <subcellularLocation>
        <location evidence="1">Cell inner membrane</location>
        <topology evidence="1">Multi-pass membrane protein</topology>
    </subcellularLocation>
    <subcellularLocation>
        <location evidence="9">Cell membrane</location>
        <topology evidence="9">Multi-pass membrane protein</topology>
    </subcellularLocation>
</comment>
<feature type="transmembrane region" description="Helical" evidence="9">
    <location>
        <begin position="130"/>
        <end position="149"/>
    </location>
</feature>
<feature type="transmembrane region" description="Helical" evidence="9">
    <location>
        <begin position="92"/>
        <end position="118"/>
    </location>
</feature>
<dbReference type="Proteomes" id="UP000631694">
    <property type="component" value="Unassembled WGS sequence"/>
</dbReference>
<dbReference type="PANTHER" id="PTHR30614:SF10">
    <property type="entry name" value="ARGININE ABC TRANSPORTER PERMEASE PROTEIN ARTM"/>
    <property type="match status" value="1"/>
</dbReference>
<sequence>MSDTTLPPPPAPARRWTTARIAGHGFMGFWILLAGVIGWAIFGDWDSGFLVQYAPRYLNGLTTTLQLVGLAMLFGALLSLPITWARLSSNRLVGALAFGWVYFFRGTPLLAQTFLVYYGAGTFRAEFEALGLWPFFRDAFFCAVFTFSLNTSAYQAEILAGSIRNVARGQREAAAALGLSRYVTMRKIVLPQAFIVSLRPYGNEIILMIKGSAIASIVTVFDLMGETRRIFSRTFDFEAYFWAAVLYLVMVELIRRLWDRIERHLTQHLVRRTDNEA</sequence>
<keyword evidence="12" id="KW-1185">Reference proteome</keyword>
<evidence type="ECO:0000313" key="11">
    <source>
        <dbReference type="EMBL" id="MBH0237031.1"/>
    </source>
</evidence>
<comment type="caution">
    <text evidence="11">The sequence shown here is derived from an EMBL/GenBank/DDBJ whole genome shotgun (WGS) entry which is preliminary data.</text>
</comment>
<dbReference type="GO" id="GO:0006865">
    <property type="term" value="P:amino acid transport"/>
    <property type="evidence" value="ECO:0007669"/>
    <property type="project" value="TreeGrafter"/>
</dbReference>
<name>A0A931I0J7_9HYPH</name>
<feature type="transmembrane region" description="Helical" evidence="9">
    <location>
        <begin position="239"/>
        <end position="258"/>
    </location>
</feature>
<reference evidence="11" key="1">
    <citation type="submission" date="2020-12" db="EMBL/GenBank/DDBJ databases">
        <title>Methylobrevis albus sp. nov., isolated from fresh water lack sediment.</title>
        <authorList>
            <person name="Zou Q."/>
        </authorList>
    </citation>
    <scope>NUCLEOTIDE SEQUENCE</scope>
    <source>
        <strain evidence="11">L22</strain>
    </source>
</reference>
<keyword evidence="7 9" id="KW-1133">Transmembrane helix</keyword>
<comment type="similarity">
    <text evidence="2">Belongs to the binding-protein-dependent transport system permease family. HisMQ subfamily.</text>
</comment>